<dbReference type="EMBL" id="CAJGYO010000711">
    <property type="protein sequence ID" value="CAD6343215.1"/>
    <property type="molecule type" value="Genomic_DNA"/>
</dbReference>
<dbReference type="AlphaFoldDB" id="A0A811SPN9"/>
<reference evidence="2" key="1">
    <citation type="submission" date="2020-10" db="EMBL/GenBank/DDBJ databases">
        <authorList>
            <person name="Han B."/>
            <person name="Lu T."/>
            <person name="Zhao Q."/>
            <person name="Huang X."/>
            <person name="Zhao Y."/>
        </authorList>
    </citation>
    <scope>NUCLEOTIDE SEQUENCE</scope>
</reference>
<dbReference type="Proteomes" id="UP000604825">
    <property type="component" value="Unassembled WGS sequence"/>
</dbReference>
<dbReference type="Gene3D" id="1.20.1280.50">
    <property type="match status" value="1"/>
</dbReference>
<feature type="domain" description="F-box" evidence="1">
    <location>
        <begin position="12"/>
        <end position="57"/>
    </location>
</feature>
<dbReference type="SUPFAM" id="SSF81383">
    <property type="entry name" value="F-box domain"/>
    <property type="match status" value="1"/>
</dbReference>
<dbReference type="InterPro" id="IPR036047">
    <property type="entry name" value="F-box-like_dom_sf"/>
</dbReference>
<proteinExistence type="predicted"/>
<dbReference type="Pfam" id="PF00646">
    <property type="entry name" value="F-box"/>
    <property type="match status" value="1"/>
</dbReference>
<dbReference type="SMART" id="SM00256">
    <property type="entry name" value="FBOX"/>
    <property type="match status" value="1"/>
</dbReference>
<name>A0A811SPN9_9POAL</name>
<gene>
    <name evidence="2" type="ORF">NCGR_LOCUS67313</name>
</gene>
<keyword evidence="3" id="KW-1185">Reference proteome</keyword>
<dbReference type="CDD" id="cd09917">
    <property type="entry name" value="F-box_SF"/>
    <property type="match status" value="1"/>
</dbReference>
<dbReference type="OrthoDB" id="10562015at2759"/>
<sequence>MASASASADAGTCPWDALPSHLQERILSLLPITELLPVAAVSRALRRLLRSPAFHALLSPHRLDAFFLLSPRLAVHPLSRRVLTLPALAALSPPSYPLVSSPSPSLLITCASLQFLPPFPDAAYLLSVIVPSRHSSPSCTLVAVTTGAAVRSYTLDTGDPSPRWASRGDLPLSLTILGNAAVVGDRGKLFVLGRGPDALLVFLSRDGDMGSAACCDATRSHHGAPVSFLWESLLSRWDRELWRSGAGGGLAVARR</sequence>
<evidence type="ECO:0000313" key="3">
    <source>
        <dbReference type="Proteomes" id="UP000604825"/>
    </source>
</evidence>
<evidence type="ECO:0000313" key="2">
    <source>
        <dbReference type="EMBL" id="CAD6343215.1"/>
    </source>
</evidence>
<dbReference type="InterPro" id="IPR001810">
    <property type="entry name" value="F-box_dom"/>
</dbReference>
<comment type="caution">
    <text evidence="2">The sequence shown here is derived from an EMBL/GenBank/DDBJ whole genome shotgun (WGS) entry which is preliminary data.</text>
</comment>
<protein>
    <recommendedName>
        <fullName evidence="1">F-box domain-containing protein</fullName>
    </recommendedName>
</protein>
<organism evidence="2 3">
    <name type="scientific">Miscanthus lutarioriparius</name>
    <dbReference type="NCBI Taxonomy" id="422564"/>
    <lineage>
        <taxon>Eukaryota</taxon>
        <taxon>Viridiplantae</taxon>
        <taxon>Streptophyta</taxon>
        <taxon>Embryophyta</taxon>
        <taxon>Tracheophyta</taxon>
        <taxon>Spermatophyta</taxon>
        <taxon>Magnoliopsida</taxon>
        <taxon>Liliopsida</taxon>
        <taxon>Poales</taxon>
        <taxon>Poaceae</taxon>
        <taxon>PACMAD clade</taxon>
        <taxon>Panicoideae</taxon>
        <taxon>Andropogonodae</taxon>
        <taxon>Andropogoneae</taxon>
        <taxon>Saccharinae</taxon>
        <taxon>Miscanthus</taxon>
    </lineage>
</organism>
<dbReference type="PROSITE" id="PS50181">
    <property type="entry name" value="FBOX"/>
    <property type="match status" value="1"/>
</dbReference>
<accession>A0A811SPN9</accession>
<evidence type="ECO:0000259" key="1">
    <source>
        <dbReference type="PROSITE" id="PS50181"/>
    </source>
</evidence>